<sequence>MPKQKLKLPRGPQGRLPSSSTDPNRGNRIPGGGGWGRSRATVKRIRMYARPAYERDRNGRIQHDRGDLTSSVVKEPGAGRIAPNRRWFGNTRTIDQESLQTFRESISGAERDPYTIVLRQRHLPWTLIKEGMEARDVERFEHAAGRANLRSHALAEGSEMTRGVRFKSSQALLRLEPFAETFHQRRWRKRPRIAFDSIEELAESVRDTATTAAAAAGAAQATTAEPGAGSEEPRPEAGPDTLRSRSLPPVPGAERSTAGSLKQLASEQVPERSIDALGKTAYTKGQSHRIWSELYKVIDASDVVLFVLDARDPLGTRIPLIENMLRKEHAHKHLAFVLNKCDLVPKHVTAVWLRLLSREYPTVVFRANDCKRAFGRGALLQLLRQFARLHRKDRQSITCGLVGYPNVGKSSIINALRKEKVVRAAPIPGETKVWQYVTLFRRVYLVDCPGVVHARLAGHMDVSDMVLRGVVRIESLRDDAERHIPRLLERVNRHHLEAVYRVSLDGCDADGFLDAIARARGKLLPGGEPDRNAAAKLLIHDFILGRLQWYVAPPAMPSSVAKANAVLSLDGSARASVIGTNAVEVSSAGDDRNSQMQRHTGSNAGVSSPGSEALDMDERRAHSGSAATRPLVDGADLLLHDLLAEQSFDEDDEAPEALSVFTTTNTSRDTSAGTQFTPDAADSTAGTSSPVRVSETAERSIRKARKKSTSTRSKRRAGRLSKRLRRLAEWNTEPVLQANLQRTLQKTEPRVH</sequence>
<feature type="region of interest" description="Disordered" evidence="6">
    <location>
        <begin position="1"/>
        <end position="37"/>
    </location>
</feature>
<comment type="function">
    <text evidence="5">GTPase that associates with pre-60S ribosomal subunits in the nucleolus and is required for their nuclear export and maturation.</text>
</comment>
<keyword evidence="3 5" id="KW-0342">GTP-binding</keyword>
<dbReference type="Pfam" id="PF08153">
    <property type="entry name" value="NGP1NT"/>
    <property type="match status" value="1"/>
</dbReference>
<keyword evidence="2 5" id="KW-0547">Nucleotide-binding</keyword>
<dbReference type="Pfam" id="PF01926">
    <property type="entry name" value="MMR_HSR1"/>
    <property type="match status" value="1"/>
</dbReference>
<dbReference type="OrthoDB" id="444945at2759"/>
<dbReference type="KEGG" id="cme:CYME_CMT130C"/>
<feature type="region of interest" description="Disordered" evidence="6">
    <location>
        <begin position="586"/>
        <end position="628"/>
    </location>
</feature>
<dbReference type="CDD" id="cd01858">
    <property type="entry name" value="NGP_1"/>
    <property type="match status" value="1"/>
</dbReference>
<protein>
    <recommendedName>
        <fullName evidence="5">Nucleolar GTP-binding protein 2</fullName>
    </recommendedName>
</protein>
<reference evidence="8 9" key="1">
    <citation type="journal article" date="2004" name="Nature">
        <title>Genome sequence of the ultrasmall unicellular red alga Cyanidioschyzon merolae 10D.</title>
        <authorList>
            <person name="Matsuzaki M."/>
            <person name="Misumi O."/>
            <person name="Shin-i T."/>
            <person name="Maruyama S."/>
            <person name="Takahara M."/>
            <person name="Miyagishima S."/>
            <person name="Mori T."/>
            <person name="Nishida K."/>
            <person name="Yagisawa F."/>
            <person name="Nishida K."/>
            <person name="Yoshida Y."/>
            <person name="Nishimura Y."/>
            <person name="Nakao S."/>
            <person name="Kobayashi T."/>
            <person name="Momoyama Y."/>
            <person name="Higashiyama T."/>
            <person name="Minoda A."/>
            <person name="Sano M."/>
            <person name="Nomoto H."/>
            <person name="Oishi K."/>
            <person name="Hayashi H."/>
            <person name="Ohta F."/>
            <person name="Nishizaka S."/>
            <person name="Haga S."/>
            <person name="Miura S."/>
            <person name="Morishita T."/>
            <person name="Kabeya Y."/>
            <person name="Terasawa K."/>
            <person name="Suzuki Y."/>
            <person name="Ishii Y."/>
            <person name="Asakawa S."/>
            <person name="Takano H."/>
            <person name="Ohta N."/>
            <person name="Kuroiwa H."/>
            <person name="Tanaka K."/>
            <person name="Shimizu N."/>
            <person name="Sugano S."/>
            <person name="Sato N."/>
            <person name="Nozaki H."/>
            <person name="Ogasawara N."/>
            <person name="Kohara Y."/>
            <person name="Kuroiwa T."/>
        </authorList>
    </citation>
    <scope>NUCLEOTIDE SEQUENCE [LARGE SCALE GENOMIC DNA]</scope>
    <source>
        <strain evidence="8 9">10D</strain>
    </source>
</reference>
<dbReference type="InterPro" id="IPR024929">
    <property type="entry name" value="GNL2_CP_dom"/>
</dbReference>
<reference evidence="8 9" key="2">
    <citation type="journal article" date="2007" name="BMC Biol.">
        <title>A 100%-complete sequence reveals unusually simple genomic features in the hot-spring red alga Cyanidioschyzon merolae.</title>
        <authorList>
            <person name="Nozaki H."/>
            <person name="Takano H."/>
            <person name="Misumi O."/>
            <person name="Terasawa K."/>
            <person name="Matsuzaki M."/>
            <person name="Maruyama S."/>
            <person name="Nishida K."/>
            <person name="Yagisawa F."/>
            <person name="Yoshida Y."/>
            <person name="Fujiwara T."/>
            <person name="Takio S."/>
            <person name="Tamura K."/>
            <person name="Chung S.J."/>
            <person name="Nakamura S."/>
            <person name="Kuroiwa H."/>
            <person name="Tanaka K."/>
            <person name="Sato N."/>
            <person name="Kuroiwa T."/>
        </authorList>
    </citation>
    <scope>NUCLEOTIDE SEQUENCE [LARGE SCALE GENOMIC DNA]</scope>
    <source>
        <strain evidence="8 9">10D</strain>
    </source>
</reference>
<dbReference type="Gene3D" id="3.40.50.300">
    <property type="entry name" value="P-loop containing nucleotide triphosphate hydrolases"/>
    <property type="match status" value="1"/>
</dbReference>
<dbReference type="PROSITE" id="PS51721">
    <property type="entry name" value="G_CP"/>
    <property type="match status" value="1"/>
</dbReference>
<comment type="subcellular location">
    <subcellularLocation>
        <location evidence="1 5">Nucleus</location>
        <location evidence="1 5">Nucleolus</location>
    </subcellularLocation>
</comment>
<accession>M1VCC7</accession>
<evidence type="ECO:0000256" key="3">
    <source>
        <dbReference type="ARBA" id="ARBA00023134"/>
    </source>
</evidence>
<feature type="region of interest" description="Disordered" evidence="6">
    <location>
        <begin position="661"/>
        <end position="725"/>
    </location>
</feature>
<dbReference type="FunFam" id="3.40.50.300:FF:000559">
    <property type="entry name" value="Nuclear/nucleolar GTPase 2"/>
    <property type="match status" value="1"/>
</dbReference>
<dbReference type="PANTHER" id="PTHR11089:SF9">
    <property type="entry name" value="NUCLEOLAR GTP-BINDING PROTEIN 2"/>
    <property type="match status" value="1"/>
</dbReference>
<dbReference type="HOGENOM" id="CLU_011106_4_1_1"/>
<dbReference type="SUPFAM" id="SSF52540">
    <property type="entry name" value="P-loop containing nucleoside triphosphate hydrolases"/>
    <property type="match status" value="1"/>
</dbReference>
<dbReference type="GeneID" id="16997864"/>
<evidence type="ECO:0000256" key="4">
    <source>
        <dbReference type="ARBA" id="ARBA00023242"/>
    </source>
</evidence>
<organism evidence="8 9">
    <name type="scientific">Cyanidioschyzon merolae (strain NIES-3377 / 10D)</name>
    <name type="common">Unicellular red alga</name>
    <dbReference type="NCBI Taxonomy" id="280699"/>
    <lineage>
        <taxon>Eukaryota</taxon>
        <taxon>Rhodophyta</taxon>
        <taxon>Bangiophyceae</taxon>
        <taxon>Cyanidiales</taxon>
        <taxon>Cyanidiaceae</taxon>
        <taxon>Cyanidioschyzon</taxon>
    </lineage>
</organism>
<evidence type="ECO:0000256" key="5">
    <source>
        <dbReference type="RuleBase" id="RU364023"/>
    </source>
</evidence>
<proteinExistence type="inferred from homology"/>
<dbReference type="InterPro" id="IPR030378">
    <property type="entry name" value="G_CP_dom"/>
</dbReference>
<comment type="similarity">
    <text evidence="5">Belongs to the TRAFAC class YlqF/YawG GTPase family. NOG2 subfamily.</text>
</comment>
<feature type="compositionally biased region" description="Polar residues" evidence="6">
    <location>
        <begin position="594"/>
        <end position="610"/>
    </location>
</feature>
<keyword evidence="9" id="KW-1185">Reference proteome</keyword>
<dbReference type="InterPro" id="IPR006073">
    <property type="entry name" value="GTP-bd"/>
</dbReference>
<dbReference type="PANTHER" id="PTHR11089">
    <property type="entry name" value="GTP-BINDING PROTEIN-RELATED"/>
    <property type="match status" value="1"/>
</dbReference>
<dbReference type="eggNOG" id="KOG2423">
    <property type="taxonomic scope" value="Eukaryota"/>
</dbReference>
<feature type="compositionally biased region" description="Basic residues" evidence="6">
    <location>
        <begin position="702"/>
        <end position="725"/>
    </location>
</feature>
<evidence type="ECO:0000256" key="2">
    <source>
        <dbReference type="ARBA" id="ARBA00022741"/>
    </source>
</evidence>
<dbReference type="RefSeq" id="XP_005539175.1">
    <property type="nucleotide sequence ID" value="XM_005539118.1"/>
</dbReference>
<dbReference type="OMA" id="RTQGFNH"/>
<dbReference type="InterPro" id="IPR012971">
    <property type="entry name" value="NOG2_N_dom"/>
</dbReference>
<evidence type="ECO:0000256" key="6">
    <source>
        <dbReference type="SAM" id="MobiDB-lite"/>
    </source>
</evidence>
<dbReference type="InterPro" id="IPR023179">
    <property type="entry name" value="GTP-bd_ortho_bundle_sf"/>
</dbReference>
<feature type="compositionally biased region" description="Low complexity" evidence="6">
    <location>
        <begin position="212"/>
        <end position="224"/>
    </location>
</feature>
<evidence type="ECO:0000313" key="9">
    <source>
        <dbReference type="Proteomes" id="UP000007014"/>
    </source>
</evidence>
<dbReference type="STRING" id="280699.M1VCC7"/>
<dbReference type="InterPro" id="IPR027417">
    <property type="entry name" value="P-loop_NTPase"/>
</dbReference>
<dbReference type="Gene3D" id="1.10.1580.10">
    <property type="match status" value="1"/>
</dbReference>
<feature type="domain" description="CP-type G" evidence="7">
    <location>
        <begin position="291"/>
        <end position="454"/>
    </location>
</feature>
<dbReference type="EMBL" id="AP006502">
    <property type="protein sequence ID" value="BAM83139.1"/>
    <property type="molecule type" value="Genomic_DNA"/>
</dbReference>
<feature type="region of interest" description="Disordered" evidence="6">
    <location>
        <begin position="212"/>
        <end position="267"/>
    </location>
</feature>
<evidence type="ECO:0000313" key="8">
    <source>
        <dbReference type="EMBL" id="BAM83139.1"/>
    </source>
</evidence>
<name>M1VCC7_CYAM1</name>
<dbReference type="InterPro" id="IPR050755">
    <property type="entry name" value="TRAFAC_YlqF/YawG_RiboMat"/>
</dbReference>
<dbReference type="AlphaFoldDB" id="M1VCC7"/>
<feature type="compositionally biased region" description="Polar residues" evidence="6">
    <location>
        <begin position="661"/>
        <end position="677"/>
    </location>
</feature>
<keyword evidence="4 5" id="KW-0539">Nucleus</keyword>
<gene>
    <name evidence="8" type="ORF">CYME_CMT130C</name>
</gene>
<feature type="compositionally biased region" description="Polar residues" evidence="6">
    <location>
        <begin position="257"/>
        <end position="266"/>
    </location>
</feature>
<evidence type="ECO:0000256" key="1">
    <source>
        <dbReference type="ARBA" id="ARBA00004604"/>
    </source>
</evidence>
<dbReference type="GO" id="GO:0005730">
    <property type="term" value="C:nucleolus"/>
    <property type="evidence" value="ECO:0007669"/>
    <property type="project" value="UniProtKB-SubCell"/>
</dbReference>
<dbReference type="GO" id="GO:0005525">
    <property type="term" value="F:GTP binding"/>
    <property type="evidence" value="ECO:0007669"/>
    <property type="project" value="UniProtKB-KW"/>
</dbReference>
<evidence type="ECO:0000259" key="7">
    <source>
        <dbReference type="PROSITE" id="PS51721"/>
    </source>
</evidence>
<dbReference type="Proteomes" id="UP000007014">
    <property type="component" value="Chromosome 20"/>
</dbReference>
<dbReference type="Gramene" id="CMT130CT">
    <property type="protein sequence ID" value="CMT130CT"/>
    <property type="gene ID" value="CMT130C"/>
</dbReference>
<dbReference type="PRINTS" id="PR00326">
    <property type="entry name" value="GTP1OBG"/>
</dbReference>